<name>A0A0L0GBU6_9EUKA</name>
<evidence type="ECO:0000313" key="3">
    <source>
        <dbReference type="Proteomes" id="UP000054560"/>
    </source>
</evidence>
<dbReference type="EMBL" id="KQ241654">
    <property type="protein sequence ID" value="KNC86366.1"/>
    <property type="molecule type" value="Genomic_DNA"/>
</dbReference>
<gene>
    <name evidence="2" type="ORF">SARC_01463</name>
</gene>
<dbReference type="RefSeq" id="XP_014160268.1">
    <property type="nucleotide sequence ID" value="XM_014304793.1"/>
</dbReference>
<dbReference type="GeneID" id="25901967"/>
<evidence type="ECO:0000313" key="2">
    <source>
        <dbReference type="EMBL" id="KNC86366.1"/>
    </source>
</evidence>
<dbReference type="Proteomes" id="UP000054560">
    <property type="component" value="Unassembled WGS sequence"/>
</dbReference>
<proteinExistence type="predicted"/>
<sequence length="124" mass="13334">MPTFTIGRPQQICSPVSRTQLRRLYGSGLHVETLDLPTDRAELAVSTQRALEVTSEGTPGAAPGQEQKGPADTNGDISAVKTDKVASNPTVSQPKTDVLVVDFVPTDPDWIFDAMRLFKVQVGV</sequence>
<reference evidence="2 3" key="1">
    <citation type="submission" date="2011-02" db="EMBL/GenBank/DDBJ databases">
        <title>The Genome Sequence of Sphaeroforma arctica JP610.</title>
        <authorList>
            <consortium name="The Broad Institute Genome Sequencing Platform"/>
            <person name="Russ C."/>
            <person name="Cuomo C."/>
            <person name="Young S.K."/>
            <person name="Zeng Q."/>
            <person name="Gargeya S."/>
            <person name="Alvarado L."/>
            <person name="Berlin A."/>
            <person name="Chapman S.B."/>
            <person name="Chen Z."/>
            <person name="Freedman E."/>
            <person name="Gellesch M."/>
            <person name="Goldberg J."/>
            <person name="Griggs A."/>
            <person name="Gujja S."/>
            <person name="Heilman E."/>
            <person name="Heiman D."/>
            <person name="Howarth C."/>
            <person name="Mehta T."/>
            <person name="Neiman D."/>
            <person name="Pearson M."/>
            <person name="Roberts A."/>
            <person name="Saif S."/>
            <person name="Shea T."/>
            <person name="Shenoy N."/>
            <person name="Sisk P."/>
            <person name="Stolte C."/>
            <person name="Sykes S."/>
            <person name="White J."/>
            <person name="Yandava C."/>
            <person name="Burger G."/>
            <person name="Gray M.W."/>
            <person name="Holland P.W.H."/>
            <person name="King N."/>
            <person name="Lang F.B.F."/>
            <person name="Roger A.J."/>
            <person name="Ruiz-Trillo I."/>
            <person name="Haas B."/>
            <person name="Nusbaum C."/>
            <person name="Birren B."/>
        </authorList>
    </citation>
    <scope>NUCLEOTIDE SEQUENCE [LARGE SCALE GENOMIC DNA]</scope>
    <source>
        <strain evidence="2 3">JP610</strain>
    </source>
</reference>
<keyword evidence="3" id="KW-1185">Reference proteome</keyword>
<protein>
    <submittedName>
        <fullName evidence="2">Uncharacterized protein</fullName>
    </submittedName>
</protein>
<evidence type="ECO:0000256" key="1">
    <source>
        <dbReference type="SAM" id="MobiDB-lite"/>
    </source>
</evidence>
<dbReference type="AlphaFoldDB" id="A0A0L0GBU6"/>
<feature type="region of interest" description="Disordered" evidence="1">
    <location>
        <begin position="45"/>
        <end position="78"/>
    </location>
</feature>
<organism evidence="2 3">
    <name type="scientific">Sphaeroforma arctica JP610</name>
    <dbReference type="NCBI Taxonomy" id="667725"/>
    <lineage>
        <taxon>Eukaryota</taxon>
        <taxon>Ichthyosporea</taxon>
        <taxon>Ichthyophonida</taxon>
        <taxon>Sphaeroforma</taxon>
    </lineage>
</organism>
<accession>A0A0L0GBU6</accession>